<dbReference type="GeneID" id="25281480"/>
<dbReference type="AlphaFoldDB" id="A0A072PFU8"/>
<dbReference type="RefSeq" id="XP_013261227.1">
    <property type="nucleotide sequence ID" value="XM_013405773.1"/>
</dbReference>
<accession>A0A072PFU8</accession>
<evidence type="ECO:0000256" key="1">
    <source>
        <dbReference type="SAM" id="Phobius"/>
    </source>
</evidence>
<feature type="transmembrane region" description="Helical" evidence="1">
    <location>
        <begin position="101"/>
        <end position="124"/>
    </location>
</feature>
<sequence length="240" mass="26719">MTALELRDAVLTLMTTVFCSGLVKIRGELLLSSNELTIKYHIYLGYGASGSRSALPWTKLGKYQKRVSKIDRDVVRIEKTIQDQWDLKRTHASIKDPRPSLILSVALTGFTVITINFTPLAFAVSHFAQPLDRSFHDQVHFGGTSGTTEAMGRTLQLPILCVLRGRYNRDGDRFLGGYYPSRDNVLKEFLYELAGYDPKQVAQTALEGGSRSNPEQYCTVTSCAKAMDKNATIQTVSTTK</sequence>
<dbReference type="HOGENOM" id="CLU_1156389_0_0_1"/>
<evidence type="ECO:0000313" key="2">
    <source>
        <dbReference type="EMBL" id="KEF58637.1"/>
    </source>
</evidence>
<organism evidence="2 3">
    <name type="scientific">Exophiala aquamarina CBS 119918</name>
    <dbReference type="NCBI Taxonomy" id="1182545"/>
    <lineage>
        <taxon>Eukaryota</taxon>
        <taxon>Fungi</taxon>
        <taxon>Dikarya</taxon>
        <taxon>Ascomycota</taxon>
        <taxon>Pezizomycotina</taxon>
        <taxon>Eurotiomycetes</taxon>
        <taxon>Chaetothyriomycetidae</taxon>
        <taxon>Chaetothyriales</taxon>
        <taxon>Herpotrichiellaceae</taxon>
        <taxon>Exophiala</taxon>
    </lineage>
</organism>
<protein>
    <submittedName>
        <fullName evidence="2">Uncharacterized protein</fullName>
    </submittedName>
</protein>
<keyword evidence="1" id="KW-1133">Transmembrane helix</keyword>
<dbReference type="EMBL" id="AMGV01000004">
    <property type="protein sequence ID" value="KEF58637.1"/>
    <property type="molecule type" value="Genomic_DNA"/>
</dbReference>
<keyword evidence="1" id="KW-0472">Membrane</keyword>
<dbReference type="VEuPathDB" id="FungiDB:A1O9_06563"/>
<name>A0A072PFU8_9EURO</name>
<evidence type="ECO:0000313" key="3">
    <source>
        <dbReference type="Proteomes" id="UP000027920"/>
    </source>
</evidence>
<dbReference type="OrthoDB" id="4483578at2759"/>
<reference evidence="2 3" key="1">
    <citation type="submission" date="2013-03" db="EMBL/GenBank/DDBJ databases">
        <title>The Genome Sequence of Exophiala aquamarina CBS 119918.</title>
        <authorList>
            <consortium name="The Broad Institute Genomics Platform"/>
            <person name="Cuomo C."/>
            <person name="de Hoog S."/>
            <person name="Gorbushina A."/>
            <person name="Walker B."/>
            <person name="Young S.K."/>
            <person name="Zeng Q."/>
            <person name="Gargeya S."/>
            <person name="Fitzgerald M."/>
            <person name="Haas B."/>
            <person name="Abouelleil A."/>
            <person name="Allen A.W."/>
            <person name="Alvarado L."/>
            <person name="Arachchi H.M."/>
            <person name="Berlin A.M."/>
            <person name="Chapman S.B."/>
            <person name="Gainer-Dewar J."/>
            <person name="Goldberg J."/>
            <person name="Griggs A."/>
            <person name="Gujja S."/>
            <person name="Hansen M."/>
            <person name="Howarth C."/>
            <person name="Imamovic A."/>
            <person name="Ireland A."/>
            <person name="Larimer J."/>
            <person name="McCowan C."/>
            <person name="Murphy C."/>
            <person name="Pearson M."/>
            <person name="Poon T.W."/>
            <person name="Priest M."/>
            <person name="Roberts A."/>
            <person name="Saif S."/>
            <person name="Shea T."/>
            <person name="Sisk P."/>
            <person name="Sykes S."/>
            <person name="Wortman J."/>
            <person name="Nusbaum C."/>
            <person name="Birren B."/>
        </authorList>
    </citation>
    <scope>NUCLEOTIDE SEQUENCE [LARGE SCALE GENOMIC DNA]</scope>
    <source>
        <strain evidence="2 3">CBS 119918</strain>
    </source>
</reference>
<proteinExistence type="predicted"/>
<comment type="caution">
    <text evidence="2">The sequence shown here is derived from an EMBL/GenBank/DDBJ whole genome shotgun (WGS) entry which is preliminary data.</text>
</comment>
<dbReference type="Proteomes" id="UP000027920">
    <property type="component" value="Unassembled WGS sequence"/>
</dbReference>
<keyword evidence="1" id="KW-0812">Transmembrane</keyword>
<gene>
    <name evidence="2" type="ORF">A1O9_06563</name>
</gene>
<keyword evidence="3" id="KW-1185">Reference proteome</keyword>